<dbReference type="InterPro" id="IPR029526">
    <property type="entry name" value="PGBD"/>
</dbReference>
<evidence type="ECO:0000259" key="2">
    <source>
        <dbReference type="Pfam" id="PF13843"/>
    </source>
</evidence>
<dbReference type="PANTHER" id="PTHR46599:SF3">
    <property type="entry name" value="PIGGYBAC TRANSPOSABLE ELEMENT-DERIVED PROTEIN 4"/>
    <property type="match status" value="1"/>
</dbReference>
<feature type="compositionally biased region" description="Basic residues" evidence="1">
    <location>
        <begin position="60"/>
        <end position="71"/>
    </location>
</feature>
<dbReference type="PANTHER" id="PTHR46599">
    <property type="entry name" value="PIGGYBAC TRANSPOSABLE ELEMENT-DERIVED PROTEIN 4"/>
    <property type="match status" value="1"/>
</dbReference>
<keyword evidence="4" id="KW-1185">Reference proteome</keyword>
<evidence type="ECO:0000313" key="4">
    <source>
        <dbReference type="Proteomes" id="UP000723463"/>
    </source>
</evidence>
<gene>
    <name evidence="3" type="ORF">EC957_003367</name>
</gene>
<reference evidence="3" key="1">
    <citation type="journal article" date="2020" name="Fungal Divers.">
        <title>Resolving the Mortierellaceae phylogeny through synthesis of multi-gene phylogenetics and phylogenomics.</title>
        <authorList>
            <person name="Vandepol N."/>
            <person name="Liber J."/>
            <person name="Desiro A."/>
            <person name="Na H."/>
            <person name="Kennedy M."/>
            <person name="Barry K."/>
            <person name="Grigoriev I.V."/>
            <person name="Miller A.N."/>
            <person name="O'Donnell K."/>
            <person name="Stajich J.E."/>
            <person name="Bonito G."/>
        </authorList>
    </citation>
    <scope>NUCLEOTIDE SEQUENCE</scope>
    <source>
        <strain evidence="3">NRRL 2591</strain>
    </source>
</reference>
<feature type="domain" description="PiggyBac transposable element-derived protein" evidence="2">
    <location>
        <begin position="116"/>
        <end position="252"/>
    </location>
</feature>
<dbReference type="Proteomes" id="UP000723463">
    <property type="component" value="Unassembled WGS sequence"/>
</dbReference>
<dbReference type="AlphaFoldDB" id="A0A9P6F375"/>
<organism evidence="3 4">
    <name type="scientific">Mortierella hygrophila</name>
    <dbReference type="NCBI Taxonomy" id="979708"/>
    <lineage>
        <taxon>Eukaryota</taxon>
        <taxon>Fungi</taxon>
        <taxon>Fungi incertae sedis</taxon>
        <taxon>Mucoromycota</taxon>
        <taxon>Mortierellomycotina</taxon>
        <taxon>Mortierellomycetes</taxon>
        <taxon>Mortierellales</taxon>
        <taxon>Mortierellaceae</taxon>
        <taxon>Mortierella</taxon>
    </lineage>
</organism>
<name>A0A9P6F375_9FUNG</name>
<protein>
    <recommendedName>
        <fullName evidence="2">PiggyBac transposable element-derived protein domain-containing protein</fullName>
    </recommendedName>
</protein>
<comment type="caution">
    <text evidence="3">The sequence shown here is derived from an EMBL/GenBank/DDBJ whole genome shotgun (WGS) entry which is preliminary data.</text>
</comment>
<accession>A0A9P6F375</accession>
<evidence type="ECO:0000256" key="1">
    <source>
        <dbReference type="SAM" id="MobiDB-lite"/>
    </source>
</evidence>
<feature type="region of interest" description="Disordered" evidence="1">
    <location>
        <begin position="1"/>
        <end position="84"/>
    </location>
</feature>
<sequence>MDSNLELLGSFDGFDSQGAVIAPAEEDKAQEEFSGDEKEGEEEEKAGDERMIAAPAPSTKKMKAAKKVARKPARETGEVPPVPNLDTIFRHYKDGHPSQSNLPCALQLDEELALIDIFSLFFSDKVFSDLAAFTNANAASKEAGLDEGSRRWEETTPTELRIFIGITIYTGMFRHSRVDEYRSTNPEYPQHSITHFMTLFRSQQRKHYLHVSNLYEPEQHWFSKVEPLSTKLATDLARYYVPSTNVSIEEMID</sequence>
<evidence type="ECO:0000313" key="3">
    <source>
        <dbReference type="EMBL" id="KAF9541125.1"/>
    </source>
</evidence>
<proteinExistence type="predicted"/>
<dbReference type="Pfam" id="PF13843">
    <property type="entry name" value="DDE_Tnp_1_7"/>
    <property type="match status" value="1"/>
</dbReference>
<feature type="compositionally biased region" description="Basic and acidic residues" evidence="1">
    <location>
        <begin position="25"/>
        <end position="37"/>
    </location>
</feature>
<dbReference type="EMBL" id="JAAAXW010000176">
    <property type="protein sequence ID" value="KAF9541125.1"/>
    <property type="molecule type" value="Genomic_DNA"/>
</dbReference>